<evidence type="ECO:0000256" key="1">
    <source>
        <dbReference type="SAM" id="MobiDB-lite"/>
    </source>
</evidence>
<organism evidence="2 3">
    <name type="scientific">Pseudomonas kitaguniensis</name>
    <dbReference type="NCBI Taxonomy" id="2607908"/>
    <lineage>
        <taxon>Bacteria</taxon>
        <taxon>Pseudomonadati</taxon>
        <taxon>Pseudomonadota</taxon>
        <taxon>Gammaproteobacteria</taxon>
        <taxon>Pseudomonadales</taxon>
        <taxon>Pseudomonadaceae</taxon>
        <taxon>Pseudomonas</taxon>
    </lineage>
</organism>
<evidence type="ECO:0008006" key="4">
    <source>
        <dbReference type="Google" id="ProtNLM"/>
    </source>
</evidence>
<gene>
    <name evidence="2" type="ORF">F0170_07265</name>
</gene>
<dbReference type="EMBL" id="VUBA01000042">
    <property type="protein sequence ID" value="MPQ83799.1"/>
    <property type="molecule type" value="Genomic_DNA"/>
</dbReference>
<dbReference type="Proteomes" id="UP000325438">
    <property type="component" value="Unassembled WGS sequence"/>
</dbReference>
<dbReference type="AlphaFoldDB" id="A0A5N7JQY1"/>
<comment type="caution">
    <text evidence="2">The sequence shown here is derived from an EMBL/GenBank/DDBJ whole genome shotgun (WGS) entry which is preliminary data.</text>
</comment>
<accession>A0A5N7JQY1</accession>
<feature type="region of interest" description="Disordered" evidence="1">
    <location>
        <begin position="92"/>
        <end position="132"/>
    </location>
</feature>
<name>A0A5N7JQY1_9PSED</name>
<dbReference type="RefSeq" id="WP_152748995.1">
    <property type="nucleotide sequence ID" value="NZ_VUBA01000042.1"/>
</dbReference>
<sequence>MKAFAAAFIIALVAVLLVGIQQYRIKLVQADVVTAQGERDTEKKAKQQAVDANLVSQATITTLRAEAVRNAAYASDLANRIKASEKKAEKARKDFEQLKRSSKPVRDWANQPLPDGLRGKASAGNKDPGGKN</sequence>
<protein>
    <recommendedName>
        <fullName evidence="4">LysB family phage lysis regulatory protein</fullName>
    </recommendedName>
</protein>
<evidence type="ECO:0000313" key="2">
    <source>
        <dbReference type="EMBL" id="MPQ83799.1"/>
    </source>
</evidence>
<reference evidence="2 3" key="1">
    <citation type="submission" date="2019-09" db="EMBL/GenBank/DDBJ databases">
        <title>The draft genomes of Allium pathogen Pseudomonas sp.</title>
        <authorList>
            <person name="Fujikawa T."/>
            <person name="Sawada H."/>
        </authorList>
    </citation>
    <scope>NUCLEOTIDE SEQUENCE [LARGE SCALE GENOMIC DNA]</scope>
    <source>
        <strain evidence="2 3">MAFF 730085</strain>
    </source>
</reference>
<proteinExistence type="predicted"/>
<evidence type="ECO:0000313" key="3">
    <source>
        <dbReference type="Proteomes" id="UP000325438"/>
    </source>
</evidence>